<evidence type="ECO:0000313" key="4">
    <source>
        <dbReference type="EMBL" id="KKM90822.1"/>
    </source>
</evidence>
<comment type="caution">
    <text evidence="4">The sequence shown here is derived from an EMBL/GenBank/DDBJ whole genome shotgun (WGS) entry which is preliminary data.</text>
</comment>
<feature type="transmembrane region" description="Helical" evidence="2">
    <location>
        <begin position="509"/>
        <end position="530"/>
    </location>
</feature>
<feature type="transmembrane region" description="Helical" evidence="2">
    <location>
        <begin position="356"/>
        <end position="382"/>
    </location>
</feature>
<dbReference type="InterPro" id="IPR050261">
    <property type="entry name" value="FrsA_esterase"/>
</dbReference>
<proteinExistence type="inferred from homology"/>
<feature type="transmembrane region" description="Helical" evidence="2">
    <location>
        <begin position="542"/>
        <end position="560"/>
    </location>
</feature>
<dbReference type="Pfam" id="PF00561">
    <property type="entry name" value="Abhydrolase_1"/>
    <property type="match status" value="1"/>
</dbReference>
<evidence type="ECO:0000256" key="1">
    <source>
        <dbReference type="ARBA" id="ARBA00038115"/>
    </source>
</evidence>
<feature type="domain" description="AB hydrolase-1" evidence="3">
    <location>
        <begin position="74"/>
        <end position="201"/>
    </location>
</feature>
<accession>A0A0F9PBS5</accession>
<protein>
    <recommendedName>
        <fullName evidence="3">AB hydrolase-1 domain-containing protein</fullName>
    </recommendedName>
</protein>
<dbReference type="SUPFAM" id="SSF53474">
    <property type="entry name" value="alpha/beta-Hydrolases"/>
    <property type="match status" value="1"/>
</dbReference>
<dbReference type="PANTHER" id="PTHR22946:SF0">
    <property type="entry name" value="DIENELACTONE HYDROLASE DOMAIN-CONTAINING PROTEIN"/>
    <property type="match status" value="1"/>
</dbReference>
<reference evidence="4" key="1">
    <citation type="journal article" date="2015" name="Nature">
        <title>Complex archaea that bridge the gap between prokaryotes and eukaryotes.</title>
        <authorList>
            <person name="Spang A."/>
            <person name="Saw J.H."/>
            <person name="Jorgensen S.L."/>
            <person name="Zaremba-Niedzwiedzka K."/>
            <person name="Martijn J."/>
            <person name="Lind A.E."/>
            <person name="van Eijk R."/>
            <person name="Schleper C."/>
            <person name="Guy L."/>
            <person name="Ettema T.J."/>
        </authorList>
    </citation>
    <scope>NUCLEOTIDE SEQUENCE</scope>
</reference>
<dbReference type="InterPro" id="IPR029058">
    <property type="entry name" value="AB_hydrolase_fold"/>
</dbReference>
<sequence>MRRLNKLRSDKKKFGLVLSFSIIFIGIIPLLILTYFPELKYSYIIEPLALESEDGVYISAFKYTPIGEKSHGGVVVGHSFLGNKVNMQPLSLELVKRGFTVISIDFRSHGASGGFFFRSKLLNDMLVAVEYIENNLHYVTEIGLVGHSLGAEIALILARTYPNRINATVAIGGLTPNVTGISNLLLANGRFDPGTTEENIIDAIKSYTMLENVEIGELYYGDFNGGNNIKAYNSPFSEHYLTIVDSAILYQTIQWFEQAFNGEMATDIFITASILQIFSYISIFGVIMLNSILVVYLGNYFFKRKKNDLNKEKLKNRDEFSIKKLIAAYSILVVIIQLAAFYSLSEISSDVIPISTVSIILSLVIGVSIGAIVVYNFLLLCWEDKYYIKNFFSRIKLKLSPNSGRSVLFGGLMALIVILSIAAVWNWSVQNTLPTFSQIGIIILIIFLSYPFFLIKEFYFRDIQERLNVSNRFNEYYFMVGIGIFMDNFIITGIILIGKINLAYLPESALYLFVWVIFSIIQNIAVTWVYINGRNILGSTMFLSIFYAWISVVFLPSYGFL</sequence>
<keyword evidence="2" id="KW-0472">Membrane</keyword>
<feature type="transmembrane region" description="Helical" evidence="2">
    <location>
        <begin position="403"/>
        <end position="424"/>
    </location>
</feature>
<dbReference type="AlphaFoldDB" id="A0A0F9PBS5"/>
<keyword evidence="2" id="KW-1133">Transmembrane helix</keyword>
<dbReference type="InterPro" id="IPR000073">
    <property type="entry name" value="AB_hydrolase_1"/>
</dbReference>
<dbReference type="EMBL" id="LAZR01006622">
    <property type="protein sequence ID" value="KKM90822.1"/>
    <property type="molecule type" value="Genomic_DNA"/>
</dbReference>
<keyword evidence="2" id="KW-0812">Transmembrane</keyword>
<dbReference type="PANTHER" id="PTHR22946">
    <property type="entry name" value="DIENELACTONE HYDROLASE DOMAIN-CONTAINING PROTEIN-RELATED"/>
    <property type="match status" value="1"/>
</dbReference>
<feature type="transmembrane region" description="Helical" evidence="2">
    <location>
        <begin position="277"/>
        <end position="302"/>
    </location>
</feature>
<feature type="transmembrane region" description="Helical" evidence="2">
    <location>
        <begin position="322"/>
        <end position="344"/>
    </location>
</feature>
<gene>
    <name evidence="4" type="ORF">LCGC14_1234770</name>
</gene>
<dbReference type="Gene3D" id="3.40.50.1820">
    <property type="entry name" value="alpha/beta hydrolase"/>
    <property type="match status" value="1"/>
</dbReference>
<evidence type="ECO:0000256" key="2">
    <source>
        <dbReference type="SAM" id="Phobius"/>
    </source>
</evidence>
<feature type="transmembrane region" description="Helical" evidence="2">
    <location>
        <begin position="436"/>
        <end position="455"/>
    </location>
</feature>
<feature type="transmembrane region" description="Helical" evidence="2">
    <location>
        <begin position="476"/>
        <end position="497"/>
    </location>
</feature>
<organism evidence="4">
    <name type="scientific">marine sediment metagenome</name>
    <dbReference type="NCBI Taxonomy" id="412755"/>
    <lineage>
        <taxon>unclassified sequences</taxon>
        <taxon>metagenomes</taxon>
        <taxon>ecological metagenomes</taxon>
    </lineage>
</organism>
<name>A0A0F9PBS5_9ZZZZ</name>
<comment type="similarity">
    <text evidence="1">Belongs to the AB hydrolase superfamily. FUS2 hydrolase family.</text>
</comment>
<evidence type="ECO:0000259" key="3">
    <source>
        <dbReference type="Pfam" id="PF00561"/>
    </source>
</evidence>
<feature type="transmembrane region" description="Helical" evidence="2">
    <location>
        <begin position="14"/>
        <end position="36"/>
    </location>
</feature>